<protein>
    <submittedName>
        <fullName evidence="1">Uncharacterized protein</fullName>
    </submittedName>
</protein>
<organism evidence="1 2">
    <name type="scientific">Batrachochytrium dendrobatidis (strain JEL423)</name>
    <dbReference type="NCBI Taxonomy" id="403673"/>
    <lineage>
        <taxon>Eukaryota</taxon>
        <taxon>Fungi</taxon>
        <taxon>Fungi incertae sedis</taxon>
        <taxon>Chytridiomycota</taxon>
        <taxon>Chytridiomycota incertae sedis</taxon>
        <taxon>Chytridiomycetes</taxon>
        <taxon>Rhizophydiales</taxon>
        <taxon>Rhizophydiales incertae sedis</taxon>
        <taxon>Batrachochytrium</taxon>
    </lineage>
</organism>
<dbReference type="AlphaFoldDB" id="A0A177WSM9"/>
<evidence type="ECO:0000313" key="1">
    <source>
        <dbReference type="EMBL" id="OAJ42902.1"/>
    </source>
</evidence>
<dbReference type="EMBL" id="DS022308">
    <property type="protein sequence ID" value="OAJ42902.1"/>
    <property type="molecule type" value="Genomic_DNA"/>
</dbReference>
<dbReference type="Proteomes" id="UP000077115">
    <property type="component" value="Unassembled WGS sequence"/>
</dbReference>
<dbReference type="OrthoDB" id="2123637at2759"/>
<reference evidence="1 2" key="1">
    <citation type="submission" date="2006-10" db="EMBL/GenBank/DDBJ databases">
        <title>The Genome Sequence of Batrachochytrium dendrobatidis JEL423.</title>
        <authorList>
            <consortium name="The Broad Institute Genome Sequencing Platform"/>
            <person name="Birren B."/>
            <person name="Lander E."/>
            <person name="Galagan J."/>
            <person name="Cuomo C."/>
            <person name="Devon K."/>
            <person name="Jaffe D."/>
            <person name="Butler J."/>
            <person name="Alvarez P."/>
            <person name="Gnerre S."/>
            <person name="Grabherr M."/>
            <person name="Kleber M."/>
            <person name="Mauceli E."/>
            <person name="Brockman W."/>
            <person name="Young S."/>
            <person name="LaButti K."/>
            <person name="Sykes S."/>
            <person name="DeCaprio D."/>
            <person name="Crawford M."/>
            <person name="Koehrsen M."/>
            <person name="Engels R."/>
            <person name="Montgomery P."/>
            <person name="Pearson M."/>
            <person name="Howarth C."/>
            <person name="Larson L."/>
            <person name="White J."/>
            <person name="O'Leary S."/>
            <person name="Kodira C."/>
            <person name="Zeng Q."/>
            <person name="Yandava C."/>
            <person name="Alvarado L."/>
            <person name="Longcore J."/>
            <person name="James T."/>
        </authorList>
    </citation>
    <scope>NUCLEOTIDE SEQUENCE [LARGE SCALE GENOMIC DNA]</scope>
    <source>
        <strain evidence="1 2">JEL423</strain>
    </source>
</reference>
<evidence type="ECO:0000313" key="2">
    <source>
        <dbReference type="Proteomes" id="UP000077115"/>
    </source>
</evidence>
<accession>A0A177WSM9</accession>
<sequence>MTLHFVQLTLGNKTYKDKVSTEGCTHVAEFKGAIKNKFSPDLDSYAPHHLTLFQPDGTTEIDPETLVTDLEEIPWKPMVVTVLELPIPAPIGSSKKQLTYKGMSTEASCRKYLDALAIEIYFDYHFPTTYKKPTMGDVLAAKDAKQGRPSQLRDDTGRPILWWDYKTKDGIQLTTTPLPSRLSVRQWDRLKSLNCDTNDRIHDAQLPKTSSQKPFVVLPHTKFTTKEMSRTFQQAQARNLGRLTRKRKCSQVNIFRSIITLLWIWHRREVITILVRF</sequence>
<reference evidence="1 2" key="2">
    <citation type="submission" date="2016-05" db="EMBL/GenBank/DDBJ databases">
        <title>Lineage-specific infection strategies underlie the spectrum of fungal disease in amphibians.</title>
        <authorList>
            <person name="Cuomo C.A."/>
            <person name="Farrer R.A."/>
            <person name="James T."/>
            <person name="Longcore J."/>
            <person name="Birren B."/>
        </authorList>
    </citation>
    <scope>NUCLEOTIDE SEQUENCE [LARGE SCALE GENOMIC DNA]</scope>
    <source>
        <strain evidence="1 2">JEL423</strain>
    </source>
</reference>
<proteinExistence type="predicted"/>
<gene>
    <name evidence="1" type="ORF">BDEG_26294</name>
</gene>
<dbReference type="VEuPathDB" id="FungiDB:BDEG_26294"/>
<name>A0A177WSM9_BATDL</name>